<dbReference type="EMBL" id="LR215048">
    <property type="protein sequence ID" value="VEU79885.1"/>
    <property type="molecule type" value="Genomic_DNA"/>
</dbReference>
<dbReference type="KEGG" id="aaxa:NCTC10138_00238"/>
<dbReference type="AlphaFoldDB" id="A0A449BBR7"/>
<protein>
    <submittedName>
        <fullName evidence="1">Uncharacterized protein</fullName>
    </submittedName>
</protein>
<accession>A0A449BBR7</accession>
<gene>
    <name evidence="1" type="ORF">NCTC10138_00238</name>
</gene>
<proteinExistence type="predicted"/>
<dbReference type="Proteomes" id="UP000289841">
    <property type="component" value="Chromosome"/>
</dbReference>
<name>A0A449BBR7_HAPAX</name>
<evidence type="ECO:0000313" key="2">
    <source>
        <dbReference type="Proteomes" id="UP000289841"/>
    </source>
</evidence>
<reference evidence="1 2" key="1">
    <citation type="submission" date="2019-01" db="EMBL/GenBank/DDBJ databases">
        <authorList>
            <consortium name="Pathogen Informatics"/>
        </authorList>
    </citation>
    <scope>NUCLEOTIDE SEQUENCE [LARGE SCALE GENOMIC DNA]</scope>
    <source>
        <strain evidence="1 2">NCTC10138</strain>
    </source>
</reference>
<organism evidence="1 2">
    <name type="scientific">Haploplasma axanthum</name>
    <name type="common">Acholeplasma axanthum</name>
    <dbReference type="NCBI Taxonomy" id="29552"/>
    <lineage>
        <taxon>Bacteria</taxon>
        <taxon>Bacillati</taxon>
        <taxon>Mycoplasmatota</taxon>
        <taxon>Mollicutes</taxon>
        <taxon>Acholeplasmatales</taxon>
        <taxon>Acholeplasmataceae</taxon>
        <taxon>Haploplasma</taxon>
    </lineage>
</organism>
<sequence>MIKKIFIMCLFIMFLIVGNSCSKKEKVNIEYKYYKPDDAIYYASHFLLDTDEIKDEKFIFYFFADIEKIKIESISMYDSFGTEVNFEYKKNETYMEKKNETSSGIYYLYCFETYISHLSFKNRVIKELVLRYENKSMTFPVDLKFEVSSEPIFRNQTNNINQLSSTIEKVDRTSILTKYSFQLLDARNSYYLSKIEVSEFLQIDFENSFMRERSIEDITDDKKYEKIEFNKKINTTNLDLKVTMSLTNNVFLFNTILFVTLESSMKGKIKFPLPDYRMSNYSMSQLIEYIKEIDISDFHEAIERWY</sequence>
<keyword evidence="2" id="KW-1185">Reference proteome</keyword>
<dbReference type="STRING" id="1278311.GCA_000428705_00788"/>
<evidence type="ECO:0000313" key="1">
    <source>
        <dbReference type="EMBL" id="VEU79885.1"/>
    </source>
</evidence>